<dbReference type="InterPro" id="IPR013210">
    <property type="entry name" value="LRR_N_plant-typ"/>
</dbReference>
<feature type="signal peptide" evidence="4">
    <location>
        <begin position="1"/>
        <end position="24"/>
    </location>
</feature>
<evidence type="ECO:0000256" key="3">
    <source>
        <dbReference type="ARBA" id="ARBA00022737"/>
    </source>
</evidence>
<accession>A0A3L6R703</accession>
<dbReference type="GO" id="GO:0016301">
    <property type="term" value="F:kinase activity"/>
    <property type="evidence" value="ECO:0007669"/>
    <property type="project" value="UniProtKB-KW"/>
</dbReference>
<dbReference type="SUPFAM" id="SSF52058">
    <property type="entry name" value="L domain-like"/>
    <property type="match status" value="1"/>
</dbReference>
<comment type="caution">
    <text evidence="6">The sequence shown here is derived from an EMBL/GenBank/DDBJ whole genome shotgun (WGS) entry which is preliminary data.</text>
</comment>
<dbReference type="EMBL" id="PQIB02000009">
    <property type="protein sequence ID" value="RLM98313.1"/>
    <property type="molecule type" value="Genomic_DNA"/>
</dbReference>
<keyword evidence="7" id="KW-1185">Reference proteome</keyword>
<feature type="domain" description="Leucine-rich repeat-containing N-terminal plant-type" evidence="5">
    <location>
        <begin position="33"/>
        <end position="72"/>
    </location>
</feature>
<dbReference type="InterPro" id="IPR001611">
    <property type="entry name" value="Leu-rich_rpt"/>
</dbReference>
<evidence type="ECO:0000313" key="6">
    <source>
        <dbReference type="EMBL" id="RLM98313.1"/>
    </source>
</evidence>
<name>A0A3L6R703_PANMI</name>
<dbReference type="PANTHER" id="PTHR47988">
    <property type="entry name" value="SOMATIC EMBRYOGENESIS RECEPTOR KINASE 1"/>
    <property type="match status" value="1"/>
</dbReference>
<dbReference type="Gene3D" id="3.80.10.10">
    <property type="entry name" value="Ribonuclease Inhibitor"/>
    <property type="match status" value="1"/>
</dbReference>
<dbReference type="Pfam" id="PF08263">
    <property type="entry name" value="LRRNT_2"/>
    <property type="match status" value="1"/>
</dbReference>
<gene>
    <name evidence="6" type="ORF">C2845_PM06G17960</name>
</gene>
<proteinExistence type="predicted"/>
<evidence type="ECO:0000313" key="7">
    <source>
        <dbReference type="Proteomes" id="UP000275267"/>
    </source>
</evidence>
<organism evidence="6 7">
    <name type="scientific">Panicum miliaceum</name>
    <name type="common">Proso millet</name>
    <name type="synonym">Broomcorn millet</name>
    <dbReference type="NCBI Taxonomy" id="4540"/>
    <lineage>
        <taxon>Eukaryota</taxon>
        <taxon>Viridiplantae</taxon>
        <taxon>Streptophyta</taxon>
        <taxon>Embryophyta</taxon>
        <taxon>Tracheophyta</taxon>
        <taxon>Spermatophyta</taxon>
        <taxon>Magnoliopsida</taxon>
        <taxon>Liliopsida</taxon>
        <taxon>Poales</taxon>
        <taxon>Poaceae</taxon>
        <taxon>PACMAD clade</taxon>
        <taxon>Panicoideae</taxon>
        <taxon>Panicodae</taxon>
        <taxon>Paniceae</taxon>
        <taxon>Panicinae</taxon>
        <taxon>Panicum</taxon>
        <taxon>Panicum sect. Panicum</taxon>
    </lineage>
</organism>
<keyword evidence="3" id="KW-0677">Repeat</keyword>
<keyword evidence="1" id="KW-0433">Leucine-rich repeat</keyword>
<dbReference type="STRING" id="4540.A0A3L6R703"/>
<feature type="chain" id="PRO_5018168774" evidence="4">
    <location>
        <begin position="25"/>
        <end position="219"/>
    </location>
</feature>
<dbReference type="AlphaFoldDB" id="A0A3L6R703"/>
<evidence type="ECO:0000256" key="2">
    <source>
        <dbReference type="ARBA" id="ARBA00022729"/>
    </source>
</evidence>
<dbReference type="FunFam" id="3.80.10.10:FF:000024">
    <property type="entry name" value="Somatic embryogenesis receptor kinase 1"/>
    <property type="match status" value="1"/>
</dbReference>
<evidence type="ECO:0000256" key="1">
    <source>
        <dbReference type="ARBA" id="ARBA00022614"/>
    </source>
</evidence>
<dbReference type="OrthoDB" id="639639at2759"/>
<reference evidence="7" key="1">
    <citation type="journal article" date="2019" name="Nat. Commun.">
        <title>The genome of broomcorn millet.</title>
        <authorList>
            <person name="Zou C."/>
            <person name="Miki D."/>
            <person name="Li D."/>
            <person name="Tang Q."/>
            <person name="Xiao L."/>
            <person name="Rajput S."/>
            <person name="Deng P."/>
            <person name="Jia W."/>
            <person name="Huang R."/>
            <person name="Zhang M."/>
            <person name="Sun Y."/>
            <person name="Hu J."/>
            <person name="Fu X."/>
            <person name="Schnable P.S."/>
            <person name="Li F."/>
            <person name="Zhang H."/>
            <person name="Feng B."/>
            <person name="Zhu X."/>
            <person name="Liu R."/>
            <person name="Schnable J.C."/>
            <person name="Zhu J.-K."/>
            <person name="Zhang H."/>
        </authorList>
    </citation>
    <scope>NUCLEOTIDE SEQUENCE [LARGE SCALE GENOMIC DNA]</scope>
</reference>
<evidence type="ECO:0000256" key="4">
    <source>
        <dbReference type="SAM" id="SignalP"/>
    </source>
</evidence>
<sequence length="219" mass="23126">MALVAATRTASLAAAVLIVAMVAAASLEPAAANKDADALTALRSGLKDPDGALASWDPSLVNPCTWFHVTCDGSNRVIRLDLGKQKLSGPLAPELGQLDQLQFMYGPLNHLMAFFFLLPMGIPSVSRECWEIYENNIEGRIPSELGGLAHLVGLDLHGNRISGPIPLALGNIQSLKLLDLSSNGLCGTIPTSGAFKDIPASSFANNPRLHQGGNYEPNC</sequence>
<protein>
    <submittedName>
        <fullName evidence="6">Somatic embryogenesis receptor kinase 2-like</fullName>
    </submittedName>
</protein>
<keyword evidence="2 4" id="KW-0732">Signal</keyword>
<dbReference type="Pfam" id="PF00560">
    <property type="entry name" value="LRR_1"/>
    <property type="match status" value="2"/>
</dbReference>
<evidence type="ECO:0000259" key="5">
    <source>
        <dbReference type="Pfam" id="PF08263"/>
    </source>
</evidence>
<dbReference type="InterPro" id="IPR032675">
    <property type="entry name" value="LRR_dom_sf"/>
</dbReference>
<dbReference type="Proteomes" id="UP000275267">
    <property type="component" value="Unassembled WGS sequence"/>
</dbReference>